<dbReference type="Proteomes" id="UP000236724">
    <property type="component" value="Unassembled WGS sequence"/>
</dbReference>
<gene>
    <name evidence="4" type="ORF">MBHS_02868</name>
</gene>
<dbReference type="Pfam" id="PF07603">
    <property type="entry name" value="Lcl_C"/>
    <property type="match status" value="2"/>
</dbReference>
<feature type="domain" description="Lcl C-terminal" evidence="3">
    <location>
        <begin position="180"/>
        <end position="335"/>
    </location>
</feature>
<dbReference type="EMBL" id="FMSV02000512">
    <property type="protein sequence ID" value="SEH07002.1"/>
    <property type="molecule type" value="Genomic_DNA"/>
</dbReference>
<name>A0A1H6FA76_9GAMM</name>
<organism evidence="4 5">
    <name type="scientific">Candidatus Venteria ishoeyi</name>
    <dbReference type="NCBI Taxonomy" id="1899563"/>
    <lineage>
        <taxon>Bacteria</taxon>
        <taxon>Pseudomonadati</taxon>
        <taxon>Pseudomonadota</taxon>
        <taxon>Gammaproteobacteria</taxon>
        <taxon>Thiotrichales</taxon>
        <taxon>Thiotrichaceae</taxon>
        <taxon>Venteria</taxon>
    </lineage>
</organism>
<feature type="chain" id="PRO_5014983952" description="Lcl C-terminal domain-containing protein" evidence="2">
    <location>
        <begin position="26"/>
        <end position="602"/>
    </location>
</feature>
<feature type="compositionally biased region" description="Low complexity" evidence="1">
    <location>
        <begin position="545"/>
        <end position="555"/>
    </location>
</feature>
<keyword evidence="2" id="KW-0732">Signal</keyword>
<feature type="signal peptide" evidence="2">
    <location>
        <begin position="1"/>
        <end position="25"/>
    </location>
</feature>
<feature type="domain" description="Lcl C-terminal" evidence="3">
    <location>
        <begin position="350"/>
        <end position="451"/>
    </location>
</feature>
<dbReference type="InterPro" id="IPR011460">
    <property type="entry name" value="Lcl_C"/>
</dbReference>
<protein>
    <recommendedName>
        <fullName evidence="3">Lcl C-terminal domain-containing protein</fullName>
    </recommendedName>
</protein>
<feature type="region of interest" description="Disordered" evidence="1">
    <location>
        <begin position="524"/>
        <end position="558"/>
    </location>
</feature>
<evidence type="ECO:0000313" key="5">
    <source>
        <dbReference type="Proteomes" id="UP000236724"/>
    </source>
</evidence>
<dbReference type="OrthoDB" id="9793251at2"/>
<reference evidence="4 5" key="1">
    <citation type="submission" date="2016-10" db="EMBL/GenBank/DDBJ databases">
        <authorList>
            <person name="de Groot N.N."/>
        </authorList>
    </citation>
    <scope>NUCLEOTIDE SEQUENCE [LARGE SCALE GENOMIC DNA]</scope>
    <source>
        <strain evidence="4">MBHS1</strain>
    </source>
</reference>
<sequence length="602" mass="64574">MNHKNLKTLALSASIALALSQSAWANSYFDNNSQILHIPETDAGILGSYQLDLLVINANPIILELQQNSIVSVNASADPDATYRAETGGLVIESIDLNAKQFYAELSQLAGSYQFELTQLTEITTTNPPVQVSGVIVDTGQTSCYDNSVPISCPEAGSEFFGQDAQYTGTQAQYSDNGDGTVTDNITGLMWVQSVDTNGDGAINASDKFSFSNAGAYVDSLNSQNHAGYNDWRLPSIKEQYSLMDFRGADPSGETSNDTSSFIPYIDGEVFGFNYGDTNANERVIDAQYASSSLYVSTASGEQLLFGVNFADGRIKGYGLQLMGQDKTFYVQPVRGEVYGNNQFVDNNDGTVTDQASNLMWTQDDSGEGMNWQQALAWATQKNAENYLGYNDWRLPNVKELQFIVDYSRSPDTSNSAAIDPILNTTVISNEAGQDDYAYYWSSTTHVSSNGMGAGGSYVAFGRSLGYMNGSWHDVHGAGSQRSDPKTGNASDYPTGHGPQGDAIRINNYVRLVRGGVSDAIHTGGNVAVVNPNTGGDTTQPPPSDSTTPDTQQPPEEALSACANQTENSSCTIQTPQGDLSGVCLMVVDNSLVCVPENAPLN</sequence>
<dbReference type="PANTHER" id="PTHR35812:SF1">
    <property type="entry name" value="LIPOPROTEIN"/>
    <property type="match status" value="1"/>
</dbReference>
<feature type="region of interest" description="Disordered" evidence="1">
    <location>
        <begin position="476"/>
        <end position="503"/>
    </location>
</feature>
<dbReference type="RefSeq" id="WP_103920720.1">
    <property type="nucleotide sequence ID" value="NZ_FMSV02000512.1"/>
</dbReference>
<keyword evidence="5" id="KW-1185">Reference proteome</keyword>
<evidence type="ECO:0000313" key="4">
    <source>
        <dbReference type="EMBL" id="SEH07002.1"/>
    </source>
</evidence>
<feature type="compositionally biased region" description="Polar residues" evidence="1">
    <location>
        <begin position="480"/>
        <end position="492"/>
    </location>
</feature>
<dbReference type="PANTHER" id="PTHR35812">
    <property type="entry name" value="LIPOPROTEIN"/>
    <property type="match status" value="1"/>
</dbReference>
<accession>A0A1H6FA76</accession>
<evidence type="ECO:0000256" key="1">
    <source>
        <dbReference type="SAM" id="MobiDB-lite"/>
    </source>
</evidence>
<evidence type="ECO:0000259" key="3">
    <source>
        <dbReference type="Pfam" id="PF07603"/>
    </source>
</evidence>
<proteinExistence type="predicted"/>
<dbReference type="AlphaFoldDB" id="A0A1H6FA76"/>
<evidence type="ECO:0000256" key="2">
    <source>
        <dbReference type="SAM" id="SignalP"/>
    </source>
</evidence>